<dbReference type="Proteomes" id="UP000515480">
    <property type="component" value="Chromosome"/>
</dbReference>
<dbReference type="PANTHER" id="PTHR30372">
    <property type="entry name" value="LIPID-A-DISACCHARIDE SYNTHASE"/>
    <property type="match status" value="1"/>
</dbReference>
<gene>
    <name evidence="11" type="primary">lpxB</name>
    <name evidence="11" type="ORF">H1B31_04785</name>
</gene>
<dbReference type="Pfam" id="PF02684">
    <property type="entry name" value="LpxB"/>
    <property type="match status" value="1"/>
</dbReference>
<reference evidence="11 12" key="1">
    <citation type="submission" date="2020-07" db="EMBL/GenBank/DDBJ databases">
        <title>Complete genome and description of Selenomonas timonensis sp. nov., a new bacterium isolated from a gingivitis subject.</title>
        <authorList>
            <person name="Antezack A."/>
        </authorList>
    </citation>
    <scope>NUCLEOTIDE SEQUENCE [LARGE SCALE GENOMIC DNA]</scope>
    <source>
        <strain evidence="11 12">Marseille-Q3039</strain>
    </source>
</reference>
<dbReference type="InterPro" id="IPR003835">
    <property type="entry name" value="Glyco_trans_19"/>
</dbReference>
<dbReference type="Gene3D" id="3.40.50.2000">
    <property type="entry name" value="Glycogen Phosphorylase B"/>
    <property type="match status" value="2"/>
</dbReference>
<dbReference type="SUPFAM" id="SSF53756">
    <property type="entry name" value="UDP-Glycosyltransferase/glycogen phosphorylase"/>
    <property type="match status" value="1"/>
</dbReference>
<accession>A0A7G7VMA2</accession>
<evidence type="ECO:0000256" key="8">
    <source>
        <dbReference type="ARBA" id="ARBA00023098"/>
    </source>
</evidence>
<evidence type="ECO:0000256" key="9">
    <source>
        <dbReference type="ARBA" id="ARBA00048975"/>
    </source>
</evidence>
<keyword evidence="4" id="KW-0444">Lipid biosynthesis</keyword>
<evidence type="ECO:0000256" key="5">
    <source>
        <dbReference type="ARBA" id="ARBA00022556"/>
    </source>
</evidence>
<evidence type="ECO:0000313" key="12">
    <source>
        <dbReference type="Proteomes" id="UP000515480"/>
    </source>
</evidence>
<evidence type="ECO:0000256" key="1">
    <source>
        <dbReference type="ARBA" id="ARBA00002056"/>
    </source>
</evidence>
<proteinExistence type="predicted"/>
<evidence type="ECO:0000313" key="11">
    <source>
        <dbReference type="EMBL" id="QNH55245.1"/>
    </source>
</evidence>
<dbReference type="GO" id="GO:0009245">
    <property type="term" value="P:lipid A biosynthetic process"/>
    <property type="evidence" value="ECO:0007669"/>
    <property type="project" value="UniProtKB-UniRule"/>
</dbReference>
<comment type="catalytic activity">
    <reaction evidence="9">
        <text>a lipid X + a UDP-2-N,3-O-bis[(3R)-3-hydroxyacyl]-alpha-D-glucosamine = a lipid A disaccharide + UDP + H(+)</text>
        <dbReference type="Rhea" id="RHEA:67828"/>
        <dbReference type="ChEBI" id="CHEBI:15378"/>
        <dbReference type="ChEBI" id="CHEBI:58223"/>
        <dbReference type="ChEBI" id="CHEBI:137748"/>
        <dbReference type="ChEBI" id="CHEBI:176338"/>
        <dbReference type="ChEBI" id="CHEBI:176343"/>
        <dbReference type="EC" id="2.4.1.182"/>
    </reaction>
</comment>
<evidence type="ECO:0000256" key="3">
    <source>
        <dbReference type="ARBA" id="ARBA00020902"/>
    </source>
</evidence>
<sequence>MKIMLSAGETSGDLHGAALARELRALDPAVSLIGFGGAEMAAAGVVLRQNYTDYNVMGISAVLLNLRRIFALLDDLTRLMEEERPDVLVIIDYPDFNWRLAARAKERGIPVFSYIPPSAWAWRKGRAKSCARVADEIVAIFPHELPPYEAAGANISFVGNPLIDTVRAEMGEEEARRHFGVADGEIPVLLMPGSRREEIERLLAPMLGAAEILAARDSARRFFLPVAGGVDTAQIQRHLAASSVEVTLTYDARYALMGIARAAIAASGTVIMEAAIMGLPAVVLYRMSVLSYLVGRLLVDVPRFSLPNILLGETFETELLQDEVQPERIAEAMENIIADGAARDYVTERLARAVAVLGEPNAARRVAEKILALARTSET</sequence>
<dbReference type="KEGG" id="stim:H1B31_04785"/>
<evidence type="ECO:0000256" key="6">
    <source>
        <dbReference type="ARBA" id="ARBA00022676"/>
    </source>
</evidence>
<keyword evidence="7 11" id="KW-0808">Transferase</keyword>
<keyword evidence="12" id="KW-1185">Reference proteome</keyword>
<keyword evidence="8" id="KW-0443">Lipid metabolism</keyword>
<dbReference type="GO" id="GO:0016020">
    <property type="term" value="C:membrane"/>
    <property type="evidence" value="ECO:0007669"/>
    <property type="project" value="GOC"/>
</dbReference>
<evidence type="ECO:0000256" key="7">
    <source>
        <dbReference type="ARBA" id="ARBA00022679"/>
    </source>
</evidence>
<dbReference type="GO" id="GO:0008915">
    <property type="term" value="F:lipid-A-disaccharide synthase activity"/>
    <property type="evidence" value="ECO:0007669"/>
    <property type="project" value="UniProtKB-UniRule"/>
</dbReference>
<comment type="function">
    <text evidence="1">Condensation of UDP-2,3-diacylglucosamine and 2,3-diacylglucosamine-1-phosphate to form lipid A disaccharide, a precursor of lipid A, a phosphorylated glycolipid that anchors the lipopolysaccharide to the outer membrane of the cell.</text>
</comment>
<keyword evidence="6 11" id="KW-0328">Glycosyltransferase</keyword>
<evidence type="ECO:0000256" key="2">
    <source>
        <dbReference type="ARBA" id="ARBA00012687"/>
    </source>
</evidence>
<name>A0A7G7VMA2_9FIRM</name>
<organism evidence="11 12">
    <name type="scientific">Selenomonas timonae</name>
    <dbReference type="NCBI Taxonomy" id="2754044"/>
    <lineage>
        <taxon>Bacteria</taxon>
        <taxon>Bacillati</taxon>
        <taxon>Bacillota</taxon>
        <taxon>Negativicutes</taxon>
        <taxon>Selenomonadales</taxon>
        <taxon>Selenomonadaceae</taxon>
        <taxon>Selenomonas</taxon>
    </lineage>
</organism>
<evidence type="ECO:0000256" key="10">
    <source>
        <dbReference type="NCBIfam" id="TIGR00215"/>
    </source>
</evidence>
<keyword evidence="5" id="KW-0441">Lipid A biosynthesis</keyword>
<dbReference type="EMBL" id="CP060204">
    <property type="protein sequence ID" value="QNH55245.1"/>
    <property type="molecule type" value="Genomic_DNA"/>
</dbReference>
<dbReference type="EC" id="2.4.1.182" evidence="2 10"/>
<evidence type="ECO:0000256" key="4">
    <source>
        <dbReference type="ARBA" id="ARBA00022516"/>
    </source>
</evidence>
<dbReference type="PANTHER" id="PTHR30372:SF4">
    <property type="entry name" value="LIPID-A-DISACCHARIDE SYNTHASE, MITOCHONDRIAL-RELATED"/>
    <property type="match status" value="1"/>
</dbReference>
<dbReference type="AlphaFoldDB" id="A0A7G7VMA2"/>
<dbReference type="RefSeq" id="WP_185981096.1">
    <property type="nucleotide sequence ID" value="NZ_CP060204.1"/>
</dbReference>
<dbReference type="GO" id="GO:0005543">
    <property type="term" value="F:phospholipid binding"/>
    <property type="evidence" value="ECO:0007669"/>
    <property type="project" value="TreeGrafter"/>
</dbReference>
<dbReference type="NCBIfam" id="TIGR00215">
    <property type="entry name" value="lpxB"/>
    <property type="match status" value="1"/>
</dbReference>
<protein>
    <recommendedName>
        <fullName evidence="3 10">Lipid-A-disaccharide synthase</fullName>
        <ecNumber evidence="2 10">2.4.1.182</ecNumber>
    </recommendedName>
</protein>